<evidence type="ECO:0000313" key="2">
    <source>
        <dbReference type="Proteomes" id="UP000263596"/>
    </source>
</evidence>
<dbReference type="Proteomes" id="UP000263596">
    <property type="component" value="Unassembled WGS sequence"/>
</dbReference>
<proteinExistence type="predicted"/>
<reference evidence="1 2" key="1">
    <citation type="journal article" date="2018" name="Nat. Biotechnol.">
        <title>A standardized bacterial taxonomy based on genome phylogeny substantially revises the tree of life.</title>
        <authorList>
            <person name="Parks D.H."/>
            <person name="Chuvochina M."/>
            <person name="Waite D.W."/>
            <person name="Rinke C."/>
            <person name="Skarshewski A."/>
            <person name="Chaumeil P.A."/>
            <person name="Hugenholtz P."/>
        </authorList>
    </citation>
    <scope>NUCLEOTIDE SEQUENCE [LARGE SCALE GENOMIC DNA]</scope>
    <source>
        <strain evidence="1">UBA9669</strain>
    </source>
</reference>
<accession>A0A3F3LAA4</accession>
<protein>
    <submittedName>
        <fullName evidence="1">Uncharacterized protein</fullName>
    </submittedName>
</protein>
<name>A0A3F3LAA4_9GAMM</name>
<dbReference type="RefSeq" id="WP_049175373.1">
    <property type="nucleotide sequence ID" value="NZ_BHGA01000007.1"/>
</dbReference>
<dbReference type="Pfam" id="PF14307">
    <property type="entry name" value="Glyco_tran_WbsX"/>
    <property type="match status" value="1"/>
</dbReference>
<dbReference type="PANTHER" id="PTHR41244">
    <property type="entry name" value="RHAMNAN SYNTHESIS F"/>
    <property type="match status" value="1"/>
</dbReference>
<dbReference type="InterPro" id="IPR032719">
    <property type="entry name" value="WbsX"/>
</dbReference>
<dbReference type="Gene3D" id="3.20.20.80">
    <property type="entry name" value="Glycosidases"/>
    <property type="match status" value="1"/>
</dbReference>
<gene>
    <name evidence="1" type="ORF">DHW29_14415</name>
</gene>
<dbReference type="EMBL" id="DPVE01000251">
    <property type="protein sequence ID" value="HCK31253.1"/>
    <property type="molecule type" value="Genomic_DNA"/>
</dbReference>
<dbReference type="CDD" id="cd11579">
    <property type="entry name" value="Glyco_tran_WbsX"/>
    <property type="match status" value="1"/>
</dbReference>
<comment type="caution">
    <text evidence="1">The sequence shown here is derived from an EMBL/GenBank/DDBJ whole genome shotgun (WGS) entry which is preliminary data.</text>
</comment>
<dbReference type="AlphaFoldDB" id="A0A3F3LAA4"/>
<sequence>MKKLIAYYLPQFHEINENNEWWGKGFTEWTLVKSATPYVHGQRIRKPTTLGYYNLLEDKEIYDKQFKLAQQNGVHGFCLWTYWFGGGEKILEKPLEILKENTTVNYCIAWANHSWYNKTKNILLKEQKYLGKKDYEDFFYYMLPHFKKNNYIKVDNKPVVTIFNPSQIPDLDVFIHTWLELAASNNLDGIYFVAEHTQPNSNYVNYFDAYFDSGIINQPIGLIERIINKLVRHKKITILGPVVFDFKQRFEHMFESKSLDKKHIPFILTGWDTTVRHKKLGIYHKNFDMKNFKNHVENAIKFNSENELIIVKSWNEWAEGNILEPDNIFDDQLLKIIKEANT</sequence>
<dbReference type="PANTHER" id="PTHR41244:SF1">
    <property type="entry name" value="GLYCOSYLTRANSFERASE"/>
    <property type="match status" value="1"/>
</dbReference>
<organism evidence="1 2">
    <name type="scientific">Acinetobacter ursingii</name>
    <dbReference type="NCBI Taxonomy" id="108980"/>
    <lineage>
        <taxon>Bacteria</taxon>
        <taxon>Pseudomonadati</taxon>
        <taxon>Pseudomonadota</taxon>
        <taxon>Gammaproteobacteria</taxon>
        <taxon>Moraxellales</taxon>
        <taxon>Moraxellaceae</taxon>
        <taxon>Acinetobacter</taxon>
    </lineage>
</organism>
<evidence type="ECO:0000313" key="1">
    <source>
        <dbReference type="EMBL" id="HCK31253.1"/>
    </source>
</evidence>